<keyword evidence="1" id="KW-0479">Metal-binding</keyword>
<evidence type="ECO:0000256" key="1">
    <source>
        <dbReference type="ARBA" id="ARBA00022723"/>
    </source>
</evidence>
<dbReference type="PANTHER" id="PTHR31302:SF31">
    <property type="entry name" value="PHOSPHODIESTERASE YAEI"/>
    <property type="match status" value="1"/>
</dbReference>
<dbReference type="AlphaFoldDB" id="S0EU84"/>
<dbReference type="RefSeq" id="WP_016482781.1">
    <property type="nucleotide sequence ID" value="NC_021487.1"/>
</dbReference>
<dbReference type="InterPro" id="IPR029052">
    <property type="entry name" value="Metallo-depent_PP-like"/>
</dbReference>
<dbReference type="PANTHER" id="PTHR31302">
    <property type="entry name" value="TRANSMEMBRANE PROTEIN WITH METALLOPHOSPHOESTERASE DOMAIN-RELATED"/>
    <property type="match status" value="1"/>
</dbReference>
<dbReference type="GO" id="GO:0016020">
    <property type="term" value="C:membrane"/>
    <property type="evidence" value="ECO:0007669"/>
    <property type="project" value="GOC"/>
</dbReference>
<dbReference type="STRING" id="454171.CP488_02669"/>
<gene>
    <name evidence="4" type="ORF">CCALI_01427</name>
</gene>
<dbReference type="SUPFAM" id="SSF56300">
    <property type="entry name" value="Metallo-dependent phosphatases"/>
    <property type="match status" value="1"/>
</dbReference>
<dbReference type="GO" id="GO:0046872">
    <property type="term" value="F:metal ion binding"/>
    <property type="evidence" value="ECO:0007669"/>
    <property type="project" value="UniProtKB-KW"/>
</dbReference>
<dbReference type="KEGG" id="ccz:CCALI_01427"/>
<reference evidence="5" key="1">
    <citation type="submission" date="2013-03" db="EMBL/GenBank/DDBJ databases">
        <title>Genome sequence of Chthonomonas calidirosea, the first sequenced genome from the Armatimonadetes phylum (formally candidate division OP10).</title>
        <authorList>
            <person name="Lee K.C.Y."/>
            <person name="Morgan X.C."/>
            <person name="Dunfield P.F."/>
            <person name="Tamas I."/>
            <person name="Houghton K.M."/>
            <person name="Vyssotski M."/>
            <person name="Ryan J.L.J."/>
            <person name="Lagutin K."/>
            <person name="McDonald I.R."/>
            <person name="Stott M.B."/>
        </authorList>
    </citation>
    <scope>NUCLEOTIDE SEQUENCE [LARGE SCALE GENOMIC DNA]</scope>
    <source>
        <strain evidence="5">DSM 23976 / ICMP 18418 / T49</strain>
    </source>
</reference>
<keyword evidence="2 4" id="KW-0378">Hydrolase</keyword>
<evidence type="ECO:0000313" key="4">
    <source>
        <dbReference type="EMBL" id="CCW35243.1"/>
    </source>
</evidence>
<organism evidence="4 5">
    <name type="scientific">Chthonomonas calidirosea (strain DSM 23976 / ICMP 18418 / T49)</name>
    <dbReference type="NCBI Taxonomy" id="1303518"/>
    <lineage>
        <taxon>Bacteria</taxon>
        <taxon>Bacillati</taxon>
        <taxon>Armatimonadota</taxon>
        <taxon>Chthonomonadia</taxon>
        <taxon>Chthonomonadales</taxon>
        <taxon>Chthonomonadaceae</taxon>
        <taxon>Chthonomonas</taxon>
    </lineage>
</organism>
<accession>S0EU84</accession>
<dbReference type="InterPro" id="IPR004843">
    <property type="entry name" value="Calcineurin-like_PHP"/>
</dbReference>
<feature type="domain" description="Calcineurin-like phosphoesterase" evidence="3">
    <location>
        <begin position="50"/>
        <end position="206"/>
    </location>
</feature>
<dbReference type="PATRIC" id="fig|1303518.3.peg.1458"/>
<dbReference type="Proteomes" id="UP000014227">
    <property type="component" value="Chromosome I"/>
</dbReference>
<dbReference type="GO" id="GO:0009245">
    <property type="term" value="P:lipid A biosynthetic process"/>
    <property type="evidence" value="ECO:0007669"/>
    <property type="project" value="TreeGrafter"/>
</dbReference>
<dbReference type="HOGENOM" id="CLU_025443_3_2_0"/>
<evidence type="ECO:0000256" key="2">
    <source>
        <dbReference type="ARBA" id="ARBA00022801"/>
    </source>
</evidence>
<dbReference type="GO" id="GO:0008758">
    <property type="term" value="F:UDP-2,3-diacylglucosamine hydrolase activity"/>
    <property type="evidence" value="ECO:0007669"/>
    <property type="project" value="TreeGrafter"/>
</dbReference>
<sequence length="272" mass="30184">MRKVSPQGRRFPPRALLSVDCGHRFPYVIEVSENLLFVRDLPSDLEGALVAQITDLHAGFGNTDAAFEAVWDYLEKVCPDMLLLTGDYIDDHLTARHYPLADLLCRLKAPLGIYAVFGNHDHRGGVAGVRKHLEAARIRLLCNESLCTPFGLWLVGVDDLHEGHPDVARAFADVPSTVMPVVLSHNPRLIELIPDREAVILSGHTHGGQICLPFPTPAMVCRFHLGCRQVAGWYENGRARLYVSRGIGVTGYPMRYRCPAELALFRLQSAEA</sequence>
<dbReference type="InParanoid" id="S0EU84"/>
<dbReference type="Gene3D" id="3.60.21.10">
    <property type="match status" value="1"/>
</dbReference>
<dbReference type="FunCoup" id="S0EU84">
    <property type="interactions" value="137"/>
</dbReference>
<dbReference type="EMBL" id="HF951689">
    <property type="protein sequence ID" value="CCW35243.1"/>
    <property type="molecule type" value="Genomic_DNA"/>
</dbReference>
<protein>
    <submittedName>
        <fullName evidence="4">Predicted phosphohydrolases</fullName>
    </submittedName>
</protein>
<keyword evidence="5" id="KW-1185">Reference proteome</keyword>
<proteinExistence type="predicted"/>
<dbReference type="InterPro" id="IPR051158">
    <property type="entry name" value="Metallophosphoesterase_sf"/>
</dbReference>
<dbReference type="Pfam" id="PF00149">
    <property type="entry name" value="Metallophos"/>
    <property type="match status" value="1"/>
</dbReference>
<dbReference type="eggNOG" id="COG1408">
    <property type="taxonomic scope" value="Bacteria"/>
</dbReference>
<evidence type="ECO:0000313" key="5">
    <source>
        <dbReference type="Proteomes" id="UP000014227"/>
    </source>
</evidence>
<name>S0EU84_CHTCT</name>
<evidence type="ECO:0000259" key="3">
    <source>
        <dbReference type="Pfam" id="PF00149"/>
    </source>
</evidence>